<dbReference type="EMBL" id="MU003494">
    <property type="protein sequence ID" value="KAF2476392.1"/>
    <property type="molecule type" value="Genomic_DNA"/>
</dbReference>
<evidence type="ECO:0000313" key="1">
    <source>
        <dbReference type="EMBL" id="KAF2476392.1"/>
    </source>
</evidence>
<name>A0ACB6RDI7_9PLEO</name>
<dbReference type="Proteomes" id="UP000799755">
    <property type="component" value="Unassembled WGS sequence"/>
</dbReference>
<organism evidence="1 2">
    <name type="scientific">Lindgomyces ingoldianus</name>
    <dbReference type="NCBI Taxonomy" id="673940"/>
    <lineage>
        <taxon>Eukaryota</taxon>
        <taxon>Fungi</taxon>
        <taxon>Dikarya</taxon>
        <taxon>Ascomycota</taxon>
        <taxon>Pezizomycotina</taxon>
        <taxon>Dothideomycetes</taxon>
        <taxon>Pleosporomycetidae</taxon>
        <taxon>Pleosporales</taxon>
        <taxon>Lindgomycetaceae</taxon>
        <taxon>Lindgomyces</taxon>
    </lineage>
</organism>
<proteinExistence type="predicted"/>
<comment type="caution">
    <text evidence="1">The sequence shown here is derived from an EMBL/GenBank/DDBJ whole genome shotgun (WGS) entry which is preliminary data.</text>
</comment>
<reference evidence="1" key="1">
    <citation type="journal article" date="2020" name="Stud. Mycol.">
        <title>101 Dothideomycetes genomes: a test case for predicting lifestyles and emergence of pathogens.</title>
        <authorList>
            <person name="Haridas S."/>
            <person name="Albert R."/>
            <person name="Binder M."/>
            <person name="Bloem J."/>
            <person name="Labutti K."/>
            <person name="Salamov A."/>
            <person name="Andreopoulos B."/>
            <person name="Baker S."/>
            <person name="Barry K."/>
            <person name="Bills G."/>
            <person name="Bluhm B."/>
            <person name="Cannon C."/>
            <person name="Castanera R."/>
            <person name="Culley D."/>
            <person name="Daum C."/>
            <person name="Ezra D."/>
            <person name="Gonzalez J."/>
            <person name="Henrissat B."/>
            <person name="Kuo A."/>
            <person name="Liang C."/>
            <person name="Lipzen A."/>
            <person name="Lutzoni F."/>
            <person name="Magnuson J."/>
            <person name="Mondo S."/>
            <person name="Nolan M."/>
            <person name="Ohm R."/>
            <person name="Pangilinan J."/>
            <person name="Park H.-J."/>
            <person name="Ramirez L."/>
            <person name="Alfaro M."/>
            <person name="Sun H."/>
            <person name="Tritt A."/>
            <person name="Yoshinaga Y."/>
            <person name="Zwiers L.-H."/>
            <person name="Turgeon B."/>
            <person name="Goodwin S."/>
            <person name="Spatafora J."/>
            <person name="Crous P."/>
            <person name="Grigoriev I."/>
        </authorList>
    </citation>
    <scope>NUCLEOTIDE SEQUENCE</scope>
    <source>
        <strain evidence="1">ATCC 200398</strain>
    </source>
</reference>
<keyword evidence="2" id="KW-1185">Reference proteome</keyword>
<gene>
    <name evidence="1" type="ORF">BDR25DRAFT_349502</name>
</gene>
<accession>A0ACB6RDI7</accession>
<evidence type="ECO:0000313" key="2">
    <source>
        <dbReference type="Proteomes" id="UP000799755"/>
    </source>
</evidence>
<sequence>MAPLGCKDISLQILPLAPSKMAEGQDVLIDSPMGSDGSGTRAKLSMVGHFHFPEVAGSESPQLPLTGKHMCSSVVHIWSNEWRPSLPRWTRIPKLQGGLMNGQPSFPAEHTAPSHKWACGREPPHRPKFVWKMVDLEGNALTRAPTIRP</sequence>
<protein>
    <submittedName>
        <fullName evidence="1">Uncharacterized protein</fullName>
    </submittedName>
</protein>